<dbReference type="AlphaFoldDB" id="E5A6J2"/>
<name>E5A6J2_LEPMJ</name>
<keyword evidence="1" id="KW-0732">Signal</keyword>
<feature type="chain" id="PRO_5003192443" description="TNFR-Cys domain-containing protein" evidence="1">
    <location>
        <begin position="20"/>
        <end position="202"/>
    </location>
</feature>
<dbReference type="EMBL" id="FP929135">
    <property type="protein sequence ID" value="CBX99237.1"/>
    <property type="molecule type" value="Genomic_DNA"/>
</dbReference>
<evidence type="ECO:0000313" key="2">
    <source>
        <dbReference type="EMBL" id="CBX99237.1"/>
    </source>
</evidence>
<dbReference type="HOGENOM" id="CLU_1354840_0_0_1"/>
<organism evidence="2 3">
    <name type="scientific">Leptosphaeria maculans (strain JN3 / isolate v23.1.3 / race Av1-4-5-6-7-8)</name>
    <name type="common">Blackleg fungus</name>
    <name type="synonym">Phoma lingam</name>
    <dbReference type="NCBI Taxonomy" id="985895"/>
    <lineage>
        <taxon>Eukaryota</taxon>
        <taxon>Fungi</taxon>
        <taxon>Dikarya</taxon>
        <taxon>Ascomycota</taxon>
        <taxon>Pezizomycotina</taxon>
        <taxon>Dothideomycetes</taxon>
        <taxon>Pleosporomycetidae</taxon>
        <taxon>Pleosporales</taxon>
        <taxon>Pleosporineae</taxon>
        <taxon>Leptosphaeriaceae</taxon>
        <taxon>Plenodomus</taxon>
        <taxon>Plenodomus lingam/Leptosphaeria maculans species complex</taxon>
    </lineage>
</organism>
<sequence length="202" mass="22472">MFLTHLVLPLGLFLHGALARDVNEALPLKPGSFPASTLEKRDRDSDSQCKAESKDSCQYRVKSSTCFPHGQIVSICRGCFPVKSIEIPIGDQRCPDIRRCLACRKKNAWNEEVMDTMCVPSGRTISWDGSKVDGQESCSQQISLKLDHETDLFLVVNIVNDANAPTAARKLRLYTQPVRIQACMYTYPKDGQLHGTSAVRLS</sequence>
<accession>E5A6J2</accession>
<dbReference type="Proteomes" id="UP000002668">
    <property type="component" value="Genome"/>
</dbReference>
<feature type="signal peptide" evidence="1">
    <location>
        <begin position="1"/>
        <end position="19"/>
    </location>
</feature>
<evidence type="ECO:0000256" key="1">
    <source>
        <dbReference type="SAM" id="SignalP"/>
    </source>
</evidence>
<dbReference type="VEuPathDB" id="FungiDB:LEMA_P084760.1"/>
<dbReference type="GeneID" id="13282607"/>
<dbReference type="InParanoid" id="E5A6J2"/>
<evidence type="ECO:0000313" key="3">
    <source>
        <dbReference type="Proteomes" id="UP000002668"/>
    </source>
</evidence>
<gene>
    <name evidence="2" type="ORF">LEMA_P084760.1</name>
</gene>
<keyword evidence="3" id="KW-1185">Reference proteome</keyword>
<protein>
    <recommendedName>
        <fullName evidence="4">TNFR-Cys domain-containing protein</fullName>
    </recommendedName>
</protein>
<reference evidence="3" key="1">
    <citation type="journal article" date="2011" name="Nat. Commun.">
        <title>Effector diversification within compartments of the Leptosphaeria maculans genome affected by Repeat-Induced Point mutations.</title>
        <authorList>
            <person name="Rouxel T."/>
            <person name="Grandaubert J."/>
            <person name="Hane J.K."/>
            <person name="Hoede C."/>
            <person name="van de Wouw A.P."/>
            <person name="Couloux A."/>
            <person name="Dominguez V."/>
            <person name="Anthouard V."/>
            <person name="Bally P."/>
            <person name="Bourras S."/>
            <person name="Cozijnsen A.J."/>
            <person name="Ciuffetti L.M."/>
            <person name="Degrave A."/>
            <person name="Dilmaghani A."/>
            <person name="Duret L."/>
            <person name="Fudal I."/>
            <person name="Goodwin S.B."/>
            <person name="Gout L."/>
            <person name="Glaser N."/>
            <person name="Linglin J."/>
            <person name="Kema G.H.J."/>
            <person name="Lapalu N."/>
            <person name="Lawrence C.B."/>
            <person name="May K."/>
            <person name="Meyer M."/>
            <person name="Ollivier B."/>
            <person name="Poulain J."/>
            <person name="Schoch C.L."/>
            <person name="Simon A."/>
            <person name="Spatafora J.W."/>
            <person name="Stachowiak A."/>
            <person name="Turgeon B.G."/>
            <person name="Tyler B.M."/>
            <person name="Vincent D."/>
            <person name="Weissenbach J."/>
            <person name="Amselem J."/>
            <person name="Quesneville H."/>
            <person name="Oliver R.P."/>
            <person name="Wincker P."/>
            <person name="Balesdent M.-H."/>
            <person name="Howlett B.J."/>
        </authorList>
    </citation>
    <scope>NUCLEOTIDE SEQUENCE [LARGE SCALE GENOMIC DNA]</scope>
    <source>
        <strain evidence="3">JN3 / isolate v23.1.3 / race Av1-4-5-6-7-8</strain>
    </source>
</reference>
<proteinExistence type="predicted"/>
<evidence type="ECO:0008006" key="4">
    <source>
        <dbReference type="Google" id="ProtNLM"/>
    </source>
</evidence>